<proteinExistence type="predicted"/>
<keyword evidence="1" id="KW-1133">Transmembrane helix</keyword>
<evidence type="ECO:0000313" key="3">
    <source>
        <dbReference type="Proteomes" id="UP000680279"/>
    </source>
</evidence>
<accession>A0ABQ4K2B7</accession>
<reference evidence="2 3" key="1">
    <citation type="submission" date="2021-03" db="EMBL/GenBank/DDBJ databases">
        <title>Antimicrobial resistance genes in bacteria isolated from Japanese honey, and their potential for conferring macrolide and lincosamide resistance in the American foulbrood pathogen Paenibacillus larvae.</title>
        <authorList>
            <person name="Okamoto M."/>
            <person name="Kumagai M."/>
            <person name="Kanamori H."/>
            <person name="Takamatsu D."/>
        </authorList>
    </citation>
    <scope>NUCLEOTIDE SEQUENCE [LARGE SCALE GENOMIC DNA]</scope>
    <source>
        <strain evidence="2 3">J1TS3</strain>
    </source>
</reference>
<name>A0ABQ4K2B7_9BACI</name>
<dbReference type="Proteomes" id="UP000680279">
    <property type="component" value="Unassembled WGS sequence"/>
</dbReference>
<keyword evidence="3" id="KW-1185">Reference proteome</keyword>
<evidence type="ECO:0008006" key="4">
    <source>
        <dbReference type="Google" id="ProtNLM"/>
    </source>
</evidence>
<protein>
    <recommendedName>
        <fullName evidence="4">DUF4871 domain-containing protein</fullName>
    </recommendedName>
</protein>
<dbReference type="EMBL" id="BOQT01000003">
    <property type="protein sequence ID" value="GIN19912.1"/>
    <property type="molecule type" value="Genomic_DNA"/>
</dbReference>
<organism evidence="2 3">
    <name type="scientific">Siminovitchia fordii</name>
    <dbReference type="NCBI Taxonomy" id="254759"/>
    <lineage>
        <taxon>Bacteria</taxon>
        <taxon>Bacillati</taxon>
        <taxon>Bacillota</taxon>
        <taxon>Bacilli</taxon>
        <taxon>Bacillales</taxon>
        <taxon>Bacillaceae</taxon>
        <taxon>Siminovitchia</taxon>
    </lineage>
</organism>
<keyword evidence="1" id="KW-0812">Transmembrane</keyword>
<comment type="caution">
    <text evidence="2">The sequence shown here is derived from an EMBL/GenBank/DDBJ whole genome shotgun (WGS) entry which is preliminary data.</text>
</comment>
<dbReference type="RefSeq" id="WP_212962339.1">
    <property type="nucleotide sequence ID" value="NZ_BOQT01000003.1"/>
</dbReference>
<feature type="transmembrane region" description="Helical" evidence="1">
    <location>
        <begin position="45"/>
        <end position="63"/>
    </location>
</feature>
<evidence type="ECO:0000313" key="2">
    <source>
        <dbReference type="EMBL" id="GIN19912.1"/>
    </source>
</evidence>
<keyword evidence="1" id="KW-0472">Membrane</keyword>
<evidence type="ECO:0000256" key="1">
    <source>
        <dbReference type="SAM" id="Phobius"/>
    </source>
</evidence>
<dbReference type="Gene3D" id="2.60.40.3830">
    <property type="match status" value="1"/>
</dbReference>
<sequence length="315" mass="36281">MRETEPIKESLKSLPKYSLSKEQRLTILFKLQENRPNKEKNFKPAVTFVSLLVILFILVFSQFRGKLIQELAMNKESSEMESSMVNMEETFLDKEYAEKGRFFTLPDTKQEVFGIEGKVGILNVFDHFVAKDARRVAKLMILFWGNPEELAGKDYKIEAANNNKSVMLSEGVLLMGLNDDDAHVLTEFTPFPDEGLWQLSFYVDGQLFDEFSLEVLPPFPKTENYILEKSPKEMEILKETDMTIESLGKNKKKIDVQLLSEDGKIVSEHTFVQEAEHIDGLSNSPVYIYAGKLSFPEKGYWMLKIDGEKTQRFEN</sequence>
<gene>
    <name evidence="2" type="ORF">J1TS3_10460</name>
</gene>